<dbReference type="OrthoDB" id="9815825at2"/>
<dbReference type="SUPFAM" id="SSF51735">
    <property type="entry name" value="NAD(P)-binding Rossmann-fold domains"/>
    <property type="match status" value="1"/>
</dbReference>
<name>A0A2U2RL37_9MICO</name>
<dbReference type="InterPro" id="IPR036291">
    <property type="entry name" value="NAD(P)-bd_dom_sf"/>
</dbReference>
<dbReference type="Pfam" id="PF22725">
    <property type="entry name" value="GFO_IDH_MocA_C3"/>
    <property type="match status" value="1"/>
</dbReference>
<dbReference type="InterPro" id="IPR055170">
    <property type="entry name" value="GFO_IDH_MocA-like_dom"/>
</dbReference>
<proteinExistence type="inferred from homology"/>
<dbReference type="SUPFAM" id="SSF55347">
    <property type="entry name" value="Glyceraldehyde-3-phosphate dehydrogenase-like, C-terminal domain"/>
    <property type="match status" value="1"/>
</dbReference>
<gene>
    <name evidence="6" type="ORF">DEO23_05950</name>
</gene>
<comment type="similarity">
    <text evidence="1">Belongs to the Gfo/Idh/MocA family.</text>
</comment>
<evidence type="ECO:0000256" key="1">
    <source>
        <dbReference type="ARBA" id="ARBA00010928"/>
    </source>
</evidence>
<organism evidence="6 7">
    <name type="scientific">Brachybacterium endophyticum</name>
    <dbReference type="NCBI Taxonomy" id="2182385"/>
    <lineage>
        <taxon>Bacteria</taxon>
        <taxon>Bacillati</taxon>
        <taxon>Actinomycetota</taxon>
        <taxon>Actinomycetes</taxon>
        <taxon>Micrococcales</taxon>
        <taxon>Dermabacteraceae</taxon>
        <taxon>Brachybacterium</taxon>
    </lineage>
</organism>
<accession>A0A2U2RL37</accession>
<keyword evidence="2" id="KW-0560">Oxidoreductase</keyword>
<evidence type="ECO:0000256" key="3">
    <source>
        <dbReference type="ARBA" id="ARBA00023027"/>
    </source>
</evidence>
<comment type="caution">
    <text evidence="6">The sequence shown here is derived from an EMBL/GenBank/DDBJ whole genome shotgun (WGS) entry which is preliminary data.</text>
</comment>
<sequence>MTPSPDPDLPATTVPDPMQAPAVRWAVVSPGHIATQFTETVHRATASRVVAVTSRSAERAQEFATTHGVDAAYDSLPRMLATGGFDAVYIASPHTSHHEMARAVLEAGFPVLLEKAFTMDAAQARDLVELARERGLFLMEAMWSRFLPRFDIVRQVLMAGTIGEIVSLRASHGQHFPFDPSHRLHAPELGGGALLDLGIYPLSFAQMVLGDLQEVTASGTLTPAGVDETVHVLASSSAHPRARASLETTLAARGANDATILGTLGRIHLPDMFLAPGEVIVELHDGGRAVAADPVVPDDGLAYEAAEAARRIAAGDTQSPLMTWEDTLSVMTAVDAVRTQVTPQGDDDRQEAPRP</sequence>
<keyword evidence="7" id="KW-1185">Reference proteome</keyword>
<evidence type="ECO:0000256" key="2">
    <source>
        <dbReference type="ARBA" id="ARBA00023002"/>
    </source>
</evidence>
<dbReference type="Gene3D" id="3.40.50.720">
    <property type="entry name" value="NAD(P)-binding Rossmann-like Domain"/>
    <property type="match status" value="1"/>
</dbReference>
<evidence type="ECO:0000313" key="6">
    <source>
        <dbReference type="EMBL" id="PWH06505.1"/>
    </source>
</evidence>
<evidence type="ECO:0000259" key="4">
    <source>
        <dbReference type="Pfam" id="PF01408"/>
    </source>
</evidence>
<dbReference type="EMBL" id="QFKX01000002">
    <property type="protein sequence ID" value="PWH06505.1"/>
    <property type="molecule type" value="Genomic_DNA"/>
</dbReference>
<feature type="domain" description="Gfo/Idh/MocA-like oxidoreductase N-terminal" evidence="4">
    <location>
        <begin position="24"/>
        <end position="139"/>
    </location>
</feature>
<dbReference type="AlphaFoldDB" id="A0A2U2RL37"/>
<dbReference type="PANTHER" id="PTHR22604:SF105">
    <property type="entry name" value="TRANS-1,2-DIHYDROBENZENE-1,2-DIOL DEHYDROGENASE"/>
    <property type="match status" value="1"/>
</dbReference>
<reference evidence="6 7" key="1">
    <citation type="submission" date="2018-05" db="EMBL/GenBank/DDBJ databases">
        <title>Brachybacterium sp. M1HQ-2T, whole genome shotgun sequence.</title>
        <authorList>
            <person name="Tuo L."/>
        </authorList>
    </citation>
    <scope>NUCLEOTIDE SEQUENCE [LARGE SCALE GENOMIC DNA]</scope>
    <source>
        <strain evidence="6 7">M1HQ-2</strain>
    </source>
</reference>
<dbReference type="Pfam" id="PF01408">
    <property type="entry name" value="GFO_IDH_MocA"/>
    <property type="match status" value="1"/>
</dbReference>
<dbReference type="GO" id="GO:0000166">
    <property type="term" value="F:nucleotide binding"/>
    <property type="evidence" value="ECO:0007669"/>
    <property type="project" value="InterPro"/>
</dbReference>
<protein>
    <submittedName>
        <fullName evidence="6">Gfo/Idh/MocA family oxidoreductase</fullName>
    </submittedName>
</protein>
<dbReference type="InterPro" id="IPR000683">
    <property type="entry name" value="Gfo/Idh/MocA-like_OxRdtase_N"/>
</dbReference>
<dbReference type="InterPro" id="IPR050984">
    <property type="entry name" value="Gfo/Idh/MocA_domain"/>
</dbReference>
<dbReference type="GO" id="GO:0016491">
    <property type="term" value="F:oxidoreductase activity"/>
    <property type="evidence" value="ECO:0007669"/>
    <property type="project" value="UniProtKB-KW"/>
</dbReference>
<dbReference type="RefSeq" id="WP_109275098.1">
    <property type="nucleotide sequence ID" value="NZ_QFKX01000002.1"/>
</dbReference>
<dbReference type="Proteomes" id="UP000245590">
    <property type="component" value="Unassembled WGS sequence"/>
</dbReference>
<evidence type="ECO:0000313" key="7">
    <source>
        <dbReference type="Proteomes" id="UP000245590"/>
    </source>
</evidence>
<evidence type="ECO:0000259" key="5">
    <source>
        <dbReference type="Pfam" id="PF22725"/>
    </source>
</evidence>
<dbReference type="PANTHER" id="PTHR22604">
    <property type="entry name" value="OXIDOREDUCTASES"/>
    <property type="match status" value="1"/>
</dbReference>
<dbReference type="Gene3D" id="3.30.360.10">
    <property type="entry name" value="Dihydrodipicolinate Reductase, domain 2"/>
    <property type="match status" value="1"/>
</dbReference>
<keyword evidence="3" id="KW-0520">NAD</keyword>
<feature type="domain" description="GFO/IDH/MocA-like oxidoreductase" evidence="5">
    <location>
        <begin position="153"/>
        <end position="267"/>
    </location>
</feature>